<protein>
    <submittedName>
        <fullName evidence="1">Uncharacterized protein</fullName>
    </submittedName>
</protein>
<name>A0A8H7ART1_9EURO</name>
<dbReference type="AlphaFoldDB" id="A0A8H7ART1"/>
<keyword evidence="2" id="KW-1185">Reference proteome</keyword>
<proteinExistence type="predicted"/>
<evidence type="ECO:0000313" key="1">
    <source>
        <dbReference type="EMBL" id="KAF7509975.1"/>
    </source>
</evidence>
<dbReference type="EMBL" id="JAACFV010000035">
    <property type="protein sequence ID" value="KAF7509975.1"/>
    <property type="molecule type" value="Genomic_DNA"/>
</dbReference>
<comment type="caution">
    <text evidence="1">The sequence shown here is derived from an EMBL/GenBank/DDBJ whole genome shotgun (WGS) entry which is preliminary data.</text>
</comment>
<organism evidence="1 2">
    <name type="scientific">Endocarpon pusillum</name>
    <dbReference type="NCBI Taxonomy" id="364733"/>
    <lineage>
        <taxon>Eukaryota</taxon>
        <taxon>Fungi</taxon>
        <taxon>Dikarya</taxon>
        <taxon>Ascomycota</taxon>
        <taxon>Pezizomycotina</taxon>
        <taxon>Eurotiomycetes</taxon>
        <taxon>Chaetothyriomycetidae</taxon>
        <taxon>Verrucariales</taxon>
        <taxon>Verrucariaceae</taxon>
        <taxon>Endocarpon</taxon>
    </lineage>
</organism>
<evidence type="ECO:0000313" key="2">
    <source>
        <dbReference type="Proteomes" id="UP000606974"/>
    </source>
</evidence>
<dbReference type="Proteomes" id="UP000606974">
    <property type="component" value="Unassembled WGS sequence"/>
</dbReference>
<sequence length="61" mass="6483">MGRKLLPTSILVQLEIYKAQRHLSITGGSPATCVTDLALLAHIAAQCFAGVRSRKYASSAP</sequence>
<reference evidence="1" key="1">
    <citation type="submission" date="2020-02" db="EMBL/GenBank/DDBJ databases">
        <authorList>
            <person name="Palmer J.M."/>
        </authorList>
    </citation>
    <scope>NUCLEOTIDE SEQUENCE</scope>
    <source>
        <strain evidence="1">EPUS1.4</strain>
        <tissue evidence="1">Thallus</tissue>
    </source>
</reference>
<gene>
    <name evidence="1" type="ORF">GJ744_007289</name>
</gene>
<accession>A0A8H7ART1</accession>